<name>A0A553UZI1_9HELI</name>
<dbReference type="AlphaFoldDB" id="A0A553UZI1"/>
<dbReference type="GO" id="GO:0009360">
    <property type="term" value="C:DNA polymerase III complex"/>
    <property type="evidence" value="ECO:0007669"/>
    <property type="project" value="TreeGrafter"/>
</dbReference>
<dbReference type="NCBIfam" id="TIGR01128">
    <property type="entry name" value="holA"/>
    <property type="match status" value="1"/>
</dbReference>
<proteinExistence type="predicted"/>
<dbReference type="PANTHER" id="PTHR34388:SF1">
    <property type="entry name" value="DNA POLYMERASE III SUBUNIT DELTA"/>
    <property type="match status" value="1"/>
</dbReference>
<evidence type="ECO:0000256" key="3">
    <source>
        <dbReference type="ARBA" id="ARBA00022705"/>
    </source>
</evidence>
<reference evidence="6" key="1">
    <citation type="submission" date="2019-07" db="EMBL/GenBank/DDBJ databases">
        <title>Helicobacter labacensis sp. nov., Helicobacter mehlei sp. nov. and Helicobacter vulpis sp. nov., isolated from gastric mucosa of red fox (Vulpis vulpis).</title>
        <authorList>
            <person name="Papic B."/>
        </authorList>
    </citation>
    <scope>NUCLEOTIDE SEQUENCE [LARGE SCALE GENOMIC DNA]</scope>
    <source>
        <strain evidence="6">L8b</strain>
    </source>
</reference>
<evidence type="ECO:0000256" key="1">
    <source>
        <dbReference type="ARBA" id="ARBA00022679"/>
    </source>
</evidence>
<comment type="caution">
    <text evidence="5">The sequence shown here is derived from an EMBL/GenBank/DDBJ whole genome shotgun (WGS) entry which is preliminary data.</text>
</comment>
<evidence type="ECO:0000313" key="5">
    <source>
        <dbReference type="EMBL" id="TSA85598.1"/>
    </source>
</evidence>
<dbReference type="GO" id="GO:0003887">
    <property type="term" value="F:DNA-directed DNA polymerase activity"/>
    <property type="evidence" value="ECO:0007669"/>
    <property type="project" value="UniProtKB-KW"/>
</dbReference>
<evidence type="ECO:0000256" key="2">
    <source>
        <dbReference type="ARBA" id="ARBA00022695"/>
    </source>
</evidence>
<protein>
    <submittedName>
        <fullName evidence="5">DNA polymerase III</fullName>
    </submittedName>
</protein>
<dbReference type="EMBL" id="VKGC01000006">
    <property type="protein sequence ID" value="TSA85598.1"/>
    <property type="molecule type" value="Genomic_DNA"/>
</dbReference>
<evidence type="ECO:0000256" key="4">
    <source>
        <dbReference type="ARBA" id="ARBA00022932"/>
    </source>
</evidence>
<dbReference type="Proteomes" id="UP000319322">
    <property type="component" value="Unassembled WGS sequence"/>
</dbReference>
<keyword evidence="4" id="KW-0239">DNA-directed DNA polymerase</keyword>
<dbReference type="OrthoDB" id="5329738at2"/>
<keyword evidence="2" id="KW-0548">Nucleotidyltransferase</keyword>
<dbReference type="Gene3D" id="1.10.8.60">
    <property type="match status" value="1"/>
</dbReference>
<evidence type="ECO:0000313" key="6">
    <source>
        <dbReference type="Proteomes" id="UP000319322"/>
    </source>
</evidence>
<gene>
    <name evidence="5" type="ORF">FNE76_03795</name>
</gene>
<sequence>MYQKDLEAYLKRATPRAALLYGEWAFYIEYYARKIAKAYSQAQKSQFDFGDYRFQEVLEVLSQDSLFATGNLVCLRLDKKLGAKEIRALLDTLALHPRNALIIEFYQAKDKSTYAQDFKQFATQFKHPKLGDHIIDVRFFMPNLDTLLELLQEKVHALGLIIDTQALLLLLEVQNNDVRIIYQDLEKLALLDKPIGITEVQEHVYGLMGAETQELLEALFEKPKKVFESFARLQGVEEMELIWGLERYFYQLFLIFAYLKGHNSMDAKEILGFNPPPMVLKQLSQRAQQVQDYQGVFGGLRTWHIASMQGQKDAGWHFLIKVQDYIR</sequence>
<keyword evidence="3" id="KW-0235">DNA replication</keyword>
<dbReference type="InterPro" id="IPR005790">
    <property type="entry name" value="DNA_polIII_delta"/>
</dbReference>
<dbReference type="GO" id="GO:0006261">
    <property type="term" value="P:DNA-templated DNA replication"/>
    <property type="evidence" value="ECO:0007669"/>
    <property type="project" value="TreeGrafter"/>
</dbReference>
<reference evidence="5 6" key="3">
    <citation type="submission" date="2019-07" db="EMBL/GenBank/DDBJ databases">
        <authorList>
            <person name="Papic B."/>
        </authorList>
    </citation>
    <scope>NUCLEOTIDE SEQUENCE [LARGE SCALE GENOMIC DNA]</scope>
    <source>
        <strain evidence="5 6">L8b</strain>
    </source>
</reference>
<dbReference type="InterPro" id="IPR027417">
    <property type="entry name" value="P-loop_NTPase"/>
</dbReference>
<dbReference type="SUPFAM" id="SSF52540">
    <property type="entry name" value="P-loop containing nucleoside triphosphate hydrolases"/>
    <property type="match status" value="1"/>
</dbReference>
<organism evidence="5 6">
    <name type="scientific">Helicobacter mehlei</name>
    <dbReference type="NCBI Taxonomy" id="2316080"/>
    <lineage>
        <taxon>Bacteria</taxon>
        <taxon>Pseudomonadati</taxon>
        <taxon>Campylobacterota</taxon>
        <taxon>Epsilonproteobacteria</taxon>
        <taxon>Campylobacterales</taxon>
        <taxon>Helicobacteraceae</taxon>
        <taxon>Helicobacter</taxon>
    </lineage>
</organism>
<dbReference type="PANTHER" id="PTHR34388">
    <property type="entry name" value="DNA POLYMERASE III SUBUNIT DELTA"/>
    <property type="match status" value="1"/>
</dbReference>
<dbReference type="GO" id="GO:0003677">
    <property type="term" value="F:DNA binding"/>
    <property type="evidence" value="ECO:0007669"/>
    <property type="project" value="InterPro"/>
</dbReference>
<dbReference type="Gene3D" id="3.40.50.300">
    <property type="entry name" value="P-loop containing nucleotide triphosphate hydrolases"/>
    <property type="match status" value="1"/>
</dbReference>
<accession>A0A553UZI1</accession>
<keyword evidence="1" id="KW-0808">Transferase</keyword>
<reference evidence="5 6" key="2">
    <citation type="submission" date="2019-07" db="EMBL/GenBank/DDBJ databases">
        <title>Helicobacter labacensis sp. nov., Helicobacter mehlei sp. nov. and Helicobacter vulpis sp. nov., isolated from gastric mucosa of red fox (Vulpis vulpis).</title>
        <authorList>
            <person name="Kusar D."/>
            <person name="Gruntar I."/>
            <person name="Pate M."/>
            <person name="Zajc U."/>
            <person name="Ocepek M."/>
        </authorList>
    </citation>
    <scope>NUCLEOTIDE SEQUENCE [LARGE SCALE GENOMIC DNA]</scope>
    <source>
        <strain evidence="5 6">L8b</strain>
    </source>
</reference>
<keyword evidence="6" id="KW-1185">Reference proteome</keyword>